<dbReference type="EMBL" id="AAUW01000025">
    <property type="protein sequence ID" value="EAV40934.1"/>
    <property type="molecule type" value="Genomic_DNA"/>
</dbReference>
<accession>A0P278</accession>
<protein>
    <submittedName>
        <fullName evidence="1">Chromosome partitioning protein A</fullName>
    </submittedName>
</protein>
<dbReference type="PANTHER" id="PTHR13696">
    <property type="entry name" value="P-LOOP CONTAINING NUCLEOSIDE TRIPHOSPHATE HYDROLASE"/>
    <property type="match status" value="1"/>
</dbReference>
<organism evidence="1 2">
    <name type="scientific">Roseibium aggregatum (strain ATCC 25650 / DSM 13394 / JCM 20685 / NBRC 16684 / NCIMB 2208 / IAM 12614 / B1)</name>
    <name type="common">Stappia aggregata</name>
    <dbReference type="NCBI Taxonomy" id="384765"/>
    <lineage>
        <taxon>Bacteria</taxon>
        <taxon>Pseudomonadati</taxon>
        <taxon>Pseudomonadota</taxon>
        <taxon>Alphaproteobacteria</taxon>
        <taxon>Hyphomicrobiales</taxon>
        <taxon>Stappiaceae</taxon>
        <taxon>Roseibium</taxon>
    </lineage>
</organism>
<evidence type="ECO:0000313" key="1">
    <source>
        <dbReference type="EMBL" id="EAV40934.1"/>
    </source>
</evidence>
<dbReference type="SUPFAM" id="SSF52540">
    <property type="entry name" value="P-loop containing nucleoside triphosphate hydrolases"/>
    <property type="match status" value="1"/>
</dbReference>
<dbReference type="InterPro" id="IPR009744">
    <property type="entry name" value="VirC1"/>
</dbReference>
<evidence type="ECO:0000313" key="2">
    <source>
        <dbReference type="Proteomes" id="UP000004848"/>
    </source>
</evidence>
<dbReference type="PANTHER" id="PTHR13696:SF96">
    <property type="entry name" value="COBQ_COBB_MIND_PARA NUCLEOTIDE BINDING DOMAIN-CONTAINING PROTEIN"/>
    <property type="match status" value="1"/>
</dbReference>
<sequence length="243" mass="26426">MLGQVRRTQMPVISFANAKGGAGKTTAALLLATEVAARGKRVTIFDADPQKWISKWYELPRKSPGINVISEISPASITEQIMLAAETSDYVIVDLEGTENLIVANALSVSDLVVVPIQGSSMDARGGAKILTLIKKLEKIVRHDIKHCVVLTRTNAAVTTRAMKAVQDFLSAQNIDVLMTPIVERAAFRDLFEFGGGLSGLDTTLVSGVRKARENASLYAAEVLERAISVPKKRWYNVFKRAS</sequence>
<comment type="caution">
    <text evidence="1">The sequence shown here is derived from an EMBL/GenBank/DDBJ whole genome shotgun (WGS) entry which is preliminary data.</text>
</comment>
<dbReference type="InterPro" id="IPR027417">
    <property type="entry name" value="P-loop_NTPase"/>
</dbReference>
<dbReference type="CDD" id="cd02042">
    <property type="entry name" value="ParAB_family"/>
    <property type="match status" value="1"/>
</dbReference>
<dbReference type="Gene3D" id="3.40.50.300">
    <property type="entry name" value="P-loop containing nucleotide triphosphate hydrolases"/>
    <property type="match status" value="1"/>
</dbReference>
<proteinExistence type="predicted"/>
<dbReference type="eggNOG" id="COG1192">
    <property type="taxonomic scope" value="Bacteria"/>
</dbReference>
<reference evidence="1 2" key="1">
    <citation type="submission" date="2006-05" db="EMBL/GenBank/DDBJ databases">
        <authorList>
            <person name="King G."/>
            <person name="Ferriera S."/>
            <person name="Johnson J."/>
            <person name="Kravitz S."/>
            <person name="Beeson K."/>
            <person name="Sutton G."/>
            <person name="Rogers Y.-H."/>
            <person name="Friedman R."/>
            <person name="Frazier M."/>
            <person name="Venter J.C."/>
        </authorList>
    </citation>
    <scope>NUCLEOTIDE SEQUENCE [LARGE SCALE GENOMIC DNA]</scope>
    <source>
        <strain evidence="2">ATCC 25650 / DSM 13394 / JCM 20685 / NBRC 16684 / NCIMB 2208 / IAM 12614 / B1</strain>
    </source>
</reference>
<dbReference type="AlphaFoldDB" id="A0P278"/>
<gene>
    <name evidence="1" type="ORF">SIAM614_08574</name>
</gene>
<dbReference type="InterPro" id="IPR050678">
    <property type="entry name" value="DNA_Partitioning_ATPase"/>
</dbReference>
<dbReference type="OrthoDB" id="113462at2"/>
<name>A0P278_ROSAI</name>
<dbReference type="Pfam" id="PF07015">
    <property type="entry name" value="VirC1"/>
    <property type="match status" value="1"/>
</dbReference>
<dbReference type="Proteomes" id="UP000004848">
    <property type="component" value="Unassembled WGS sequence"/>
</dbReference>